<evidence type="ECO:0000313" key="3">
    <source>
        <dbReference type="Proteomes" id="UP000001694"/>
    </source>
</evidence>
<gene>
    <name evidence="2" type="ordered locus">Tneu_1531</name>
</gene>
<dbReference type="GO" id="GO:0042781">
    <property type="term" value="F:3'-tRNA processing endoribonuclease activity"/>
    <property type="evidence" value="ECO:0007669"/>
    <property type="project" value="TreeGrafter"/>
</dbReference>
<dbReference type="PANTHER" id="PTHR46018:SF2">
    <property type="entry name" value="ZINC PHOSPHODIESTERASE ELAC PROTEIN 1"/>
    <property type="match status" value="1"/>
</dbReference>
<dbReference type="PANTHER" id="PTHR46018">
    <property type="entry name" value="ZINC PHOSPHODIESTERASE ELAC PROTEIN 1"/>
    <property type="match status" value="1"/>
</dbReference>
<dbReference type="SMART" id="SM00849">
    <property type="entry name" value="Lactamase_B"/>
    <property type="match status" value="1"/>
</dbReference>
<dbReference type="GeneID" id="6165400"/>
<keyword evidence="3" id="KW-1185">Reference proteome</keyword>
<dbReference type="Gene3D" id="3.60.15.10">
    <property type="entry name" value="Ribonuclease Z/Hydroxyacylglutathione hydrolase-like"/>
    <property type="match status" value="1"/>
</dbReference>
<dbReference type="KEGG" id="tne:Tneu_1531"/>
<dbReference type="HOGENOM" id="CLU_031317_3_2_2"/>
<evidence type="ECO:0000313" key="2">
    <source>
        <dbReference type="EMBL" id="ACB40455.1"/>
    </source>
</evidence>
<feature type="domain" description="Metallo-beta-lactamase" evidence="1">
    <location>
        <begin position="18"/>
        <end position="188"/>
    </location>
</feature>
<dbReference type="Pfam" id="PF12706">
    <property type="entry name" value="Lactamase_B_2"/>
    <property type="match status" value="1"/>
</dbReference>
<dbReference type="SUPFAM" id="SSF56281">
    <property type="entry name" value="Metallo-hydrolase/oxidoreductase"/>
    <property type="match status" value="1"/>
</dbReference>
<proteinExistence type="predicted"/>
<dbReference type="Proteomes" id="UP000001694">
    <property type="component" value="Chromosome"/>
</dbReference>
<protein>
    <submittedName>
        <fullName evidence="2">Beta-lactamase domain protein</fullName>
    </submittedName>
</protein>
<dbReference type="RefSeq" id="WP_012350874.1">
    <property type="nucleotide sequence ID" value="NC_010525.1"/>
</dbReference>
<organism evidence="2 3">
    <name type="scientific">Pyrobaculum neutrophilum (strain DSM 2338 / JCM 9278 / NBRC 100436 / V24Sta)</name>
    <name type="common">Thermoproteus neutrophilus</name>
    <dbReference type="NCBI Taxonomy" id="444157"/>
    <lineage>
        <taxon>Archaea</taxon>
        <taxon>Thermoproteota</taxon>
        <taxon>Thermoprotei</taxon>
        <taxon>Thermoproteales</taxon>
        <taxon>Thermoproteaceae</taxon>
        <taxon>Pyrobaculum</taxon>
    </lineage>
</organism>
<evidence type="ECO:0000259" key="1">
    <source>
        <dbReference type="SMART" id="SM00849"/>
    </source>
</evidence>
<dbReference type="InterPro" id="IPR001279">
    <property type="entry name" value="Metallo-B-lactamas"/>
</dbReference>
<dbReference type="OrthoDB" id="73420at2157"/>
<dbReference type="AlphaFoldDB" id="B1Y9M6"/>
<name>B1Y9M6_PYRNV</name>
<dbReference type="eggNOG" id="arCOG00500">
    <property type="taxonomic scope" value="Archaea"/>
</dbReference>
<dbReference type="InterPro" id="IPR036866">
    <property type="entry name" value="RibonucZ/Hydroxyglut_hydro"/>
</dbReference>
<dbReference type="STRING" id="444157.Tneu_1531"/>
<reference evidence="2" key="1">
    <citation type="submission" date="2008-03" db="EMBL/GenBank/DDBJ databases">
        <title>Complete sequence of Thermoproteus neutrophilus V24Sta.</title>
        <authorList>
            <consortium name="US DOE Joint Genome Institute"/>
            <person name="Copeland A."/>
            <person name="Lucas S."/>
            <person name="Lapidus A."/>
            <person name="Glavina del Rio T."/>
            <person name="Dalin E."/>
            <person name="Tice H."/>
            <person name="Bruce D."/>
            <person name="Goodwin L."/>
            <person name="Pitluck S."/>
            <person name="Sims D."/>
            <person name="Brettin T."/>
            <person name="Detter J.C."/>
            <person name="Han C."/>
            <person name="Kuske C.R."/>
            <person name="Schmutz J."/>
            <person name="Larimer F."/>
            <person name="Land M."/>
            <person name="Hauser L."/>
            <person name="Kyrpides N."/>
            <person name="Mikhailova N."/>
            <person name="Biddle J.F."/>
            <person name="Zhang Z."/>
            <person name="Fitz-Gibbon S.T."/>
            <person name="Lowe T.M."/>
            <person name="Saltikov C."/>
            <person name="House C.H."/>
            <person name="Richardson P."/>
        </authorList>
    </citation>
    <scope>NUCLEOTIDE SEQUENCE [LARGE SCALE GENOMIC DNA]</scope>
    <source>
        <strain evidence="2">V24Sta</strain>
    </source>
</reference>
<accession>B1Y9M6</accession>
<dbReference type="EMBL" id="CP001014">
    <property type="protein sequence ID" value="ACB40455.1"/>
    <property type="molecule type" value="Genomic_DNA"/>
</dbReference>
<sequence length="235" mass="25241">MEIYVLGYGGWTSPPHMGHTSIYVKTDVGILVDAGECTYARLTQCGLPWPDAIVISHRHGDHILGLPTFMLLAKRLGRRLTVVANREAAEAARTLAVATGIENALAYIDFVEASGEVVVGSTKLKFAKTAHTVETTAVRVEHGGRCVVYSSDTAPTAGVVELARGCDLLIHETSGNPGQEEEAHRVGHSTTADAVNIAREAGVRYLMPVHYYLEPPRIPPAIDIIVPIPCGKVQI</sequence>